<evidence type="ECO:0000313" key="1">
    <source>
        <dbReference type="EMBL" id="MBW0545566.1"/>
    </source>
</evidence>
<sequence>MLKRASDWNMTGEIHGTLMKKAHETQKLVGSHEAVRKVIEKQVEVNKMGKELIQVNNEVYSGMLEILRRNGLQVRDGADFPHPLGQWVLSQFANPIRSIEIDHNKGRASVLPPNNAIIFRHNNAIKYGLVKDIYNFHAPHSKVQPGIHVLLIHIRFNRPCYPPGHKGSYLALLGVVIGQIQIDSFLMINPSDIISLAAYWLIESETFQVPFNGIMMCPFNRELVL</sequence>
<proteinExistence type="predicted"/>
<keyword evidence="2" id="KW-1185">Reference proteome</keyword>
<comment type="caution">
    <text evidence="1">The sequence shown here is derived from an EMBL/GenBank/DDBJ whole genome shotgun (WGS) entry which is preliminary data.</text>
</comment>
<protein>
    <submittedName>
        <fullName evidence="1">Uncharacterized protein</fullName>
    </submittedName>
</protein>
<accession>A0A9Q3FSL0</accession>
<reference evidence="1" key="1">
    <citation type="submission" date="2021-03" db="EMBL/GenBank/DDBJ databases">
        <title>Draft genome sequence of rust myrtle Austropuccinia psidii MF-1, a brazilian biotype.</title>
        <authorList>
            <person name="Quecine M.C."/>
            <person name="Pachon D.M.R."/>
            <person name="Bonatelli M.L."/>
            <person name="Correr F.H."/>
            <person name="Franceschini L.M."/>
            <person name="Leite T.F."/>
            <person name="Margarido G.R.A."/>
            <person name="Almeida C.A."/>
            <person name="Ferrarezi J.A."/>
            <person name="Labate C.A."/>
        </authorList>
    </citation>
    <scope>NUCLEOTIDE SEQUENCE</scope>
    <source>
        <strain evidence="1">MF-1</strain>
    </source>
</reference>
<evidence type="ECO:0000313" key="2">
    <source>
        <dbReference type="Proteomes" id="UP000765509"/>
    </source>
</evidence>
<dbReference type="OrthoDB" id="2509725at2759"/>
<dbReference type="Proteomes" id="UP000765509">
    <property type="component" value="Unassembled WGS sequence"/>
</dbReference>
<organism evidence="1 2">
    <name type="scientific">Austropuccinia psidii MF-1</name>
    <dbReference type="NCBI Taxonomy" id="1389203"/>
    <lineage>
        <taxon>Eukaryota</taxon>
        <taxon>Fungi</taxon>
        <taxon>Dikarya</taxon>
        <taxon>Basidiomycota</taxon>
        <taxon>Pucciniomycotina</taxon>
        <taxon>Pucciniomycetes</taxon>
        <taxon>Pucciniales</taxon>
        <taxon>Sphaerophragmiaceae</taxon>
        <taxon>Austropuccinia</taxon>
    </lineage>
</organism>
<name>A0A9Q3FSL0_9BASI</name>
<gene>
    <name evidence="1" type="ORF">O181_085281</name>
</gene>
<dbReference type="EMBL" id="AVOT02050493">
    <property type="protein sequence ID" value="MBW0545566.1"/>
    <property type="molecule type" value="Genomic_DNA"/>
</dbReference>
<dbReference type="AlphaFoldDB" id="A0A9Q3FSL0"/>